<accession>Q2QZY7</accession>
<dbReference type="Gene3D" id="1.20.930.20">
    <property type="entry name" value="Adaptor protein Cbl, N-terminal domain"/>
    <property type="match status" value="1"/>
</dbReference>
<evidence type="ECO:0000313" key="4">
    <source>
        <dbReference type="EMBL" id="ABA95152.1"/>
    </source>
</evidence>
<proteinExistence type="predicted"/>
<keyword evidence="1" id="KW-0067">ATP-binding</keyword>
<dbReference type="Pfam" id="PF19584">
    <property type="entry name" value="MCAfunc"/>
    <property type="match status" value="1"/>
</dbReference>
<dbReference type="InterPro" id="IPR045766">
    <property type="entry name" value="MCAfunc"/>
</dbReference>
<dbReference type="PANTHER" id="PTHR46146">
    <property type="entry name" value="SERINE/THREONINE-PROTEIN KINASE-LIKE PROTEIN CCR4"/>
    <property type="match status" value="1"/>
</dbReference>
<dbReference type="PROSITE" id="PS00107">
    <property type="entry name" value="PROTEIN_KINASE_ATP"/>
    <property type="match status" value="1"/>
</dbReference>
<gene>
    <name evidence="4" type="ordered locus">LOC_Os11g44390</name>
</gene>
<dbReference type="InterPro" id="IPR000719">
    <property type="entry name" value="Prot_kinase_dom"/>
</dbReference>
<dbReference type="Gene3D" id="1.10.510.10">
    <property type="entry name" value="Transferase(Phosphotransferase) domain 1"/>
    <property type="match status" value="1"/>
</dbReference>
<evidence type="ECO:0000256" key="2">
    <source>
        <dbReference type="SAM" id="MobiDB-lite"/>
    </source>
</evidence>
<reference evidence="4" key="1">
    <citation type="journal article" date="2005" name="BMC Biol.">
        <title>The sequence of rice chromosomes 11 and 12, rich in disease resistance genes and recent gene duplications.</title>
        <authorList>
            <consortium name="The rice chromosomes 11 and 12 sequencing consortia"/>
        </authorList>
    </citation>
    <scope>NUCLEOTIDE SEQUENCE [LARGE SCALE GENOMIC DNA]</scope>
</reference>
<dbReference type="SMART" id="SM00220">
    <property type="entry name" value="S_TKc"/>
    <property type="match status" value="1"/>
</dbReference>
<feature type="domain" description="Protein kinase" evidence="3">
    <location>
        <begin position="268"/>
        <end position="636"/>
    </location>
</feature>
<name>Q2QZY7_ORYSJ</name>
<dbReference type="InterPro" id="IPR017441">
    <property type="entry name" value="Protein_kinase_ATP_BS"/>
</dbReference>
<dbReference type="PANTHER" id="PTHR46146:SF7">
    <property type="entry name" value="OS11G0664000 PROTEIN"/>
    <property type="match status" value="1"/>
</dbReference>
<dbReference type="GO" id="GO:0005524">
    <property type="term" value="F:ATP binding"/>
    <property type="evidence" value="ECO:0007669"/>
    <property type="project" value="UniProtKB-UniRule"/>
</dbReference>
<dbReference type="CDD" id="cd21037">
    <property type="entry name" value="MLKL_NTD"/>
    <property type="match status" value="1"/>
</dbReference>
<reference evidence="4" key="2">
    <citation type="submission" date="2005-04" db="EMBL/GenBank/DDBJ databases">
        <authorList>
            <person name="Buell C.R."/>
            <person name="Wing R.A."/>
            <person name="McCombie W.A."/>
            <person name="Ouyang S."/>
        </authorList>
    </citation>
    <scope>NUCLEOTIDE SEQUENCE</scope>
</reference>
<dbReference type="PROSITE" id="PS50011">
    <property type="entry name" value="PROTEIN_KINASE_DOM"/>
    <property type="match status" value="1"/>
</dbReference>
<sequence length="683" mass="74700">MAAPPRPPRRHARAPVGACTAIEGPQGGALCPPPFAGVDNDRRRGLDLARWFYRVDEQQYRDETRGFRDRPVEVLEDEEVPAIVVVVAGLSWMVTTVVVMASVVVAWTTVGGVDEAWRGGEALRHWLRPLSIGLGVTGAHQLLGWAPPIRARVKAPCAVGLKGREIYLTISMIMLAALTAQQNKECEQLARRVFMIAELLPHLQDPEVMRRPEVRRPLAGLGDTLREAHELVMSCQGMTMELQENVVLHGDEGEKFTFAELATATNNFAADREIGKGGFGTVYIGYLLPDGRDEVAIKRTHKDETYGTTAKEFMAELRAGTGEAPASSTVPEDEEGGGAPDRLRVHQQRLASRPPARYNAAAVVLVVAGEDVIELEDAHRDTAGRVASHRIPVVLQRATGDHPPRHQLVKHAVRRHLGATLWRLADFGASVRCDHSTRSVPADAFYGKFGYIDLEYATTAIAKPTIDVYSFGVVMLEVLTGMRALFYQEEDVHKVFDCSEEDRNAIPAVLAEVTPPFIEVGETVGSAAAAVVGVRLVRVVGCILGLSELQPKLRYVAFHDKGYDIWKCLQFGLVKRLQFGLWKCFGYQLAAMVLRPTYMSVSTRTTATNEVLDRSCCADNHARCYSDSTLILSERVAHSKSATATVGGGRGRRELAVIDGTLRRKGSPCACTTATTTSNSTFA</sequence>
<dbReference type="GO" id="GO:0007166">
    <property type="term" value="P:cell surface receptor signaling pathway"/>
    <property type="evidence" value="ECO:0007669"/>
    <property type="project" value="InterPro"/>
</dbReference>
<dbReference type="Gene3D" id="3.30.200.20">
    <property type="entry name" value="Phosphorylase Kinase, domain 1"/>
    <property type="match status" value="1"/>
</dbReference>
<dbReference type="InterPro" id="IPR059179">
    <property type="entry name" value="MLKL-like_MCAfunc"/>
</dbReference>
<dbReference type="AlphaFoldDB" id="Q2QZY7"/>
<dbReference type="InterPro" id="IPR011009">
    <property type="entry name" value="Kinase-like_dom_sf"/>
</dbReference>
<reference evidence="4" key="3">
    <citation type="submission" date="2006-01" db="EMBL/GenBank/DDBJ databases">
        <authorList>
            <person name="Buell R."/>
        </authorList>
    </citation>
    <scope>NUCLEOTIDE SEQUENCE</scope>
</reference>
<dbReference type="GO" id="GO:0004672">
    <property type="term" value="F:protein kinase activity"/>
    <property type="evidence" value="ECO:0007669"/>
    <property type="project" value="InterPro"/>
</dbReference>
<dbReference type="InterPro" id="IPR036537">
    <property type="entry name" value="Adaptor_Cbl_N_dom_sf"/>
</dbReference>
<dbReference type="EMBL" id="DP000010">
    <property type="protein sequence ID" value="ABA95152.1"/>
    <property type="molecule type" value="Genomic_DNA"/>
</dbReference>
<feature type="region of interest" description="Disordered" evidence="2">
    <location>
        <begin position="320"/>
        <end position="340"/>
    </location>
</feature>
<organism evidence="4">
    <name type="scientific">Oryza sativa subsp. japonica</name>
    <name type="common">Rice</name>
    <dbReference type="NCBI Taxonomy" id="39947"/>
    <lineage>
        <taxon>Eukaryota</taxon>
        <taxon>Viridiplantae</taxon>
        <taxon>Streptophyta</taxon>
        <taxon>Embryophyta</taxon>
        <taxon>Tracheophyta</taxon>
        <taxon>Spermatophyta</taxon>
        <taxon>Magnoliopsida</taxon>
        <taxon>Liliopsida</taxon>
        <taxon>Poales</taxon>
        <taxon>Poaceae</taxon>
        <taxon>BOP clade</taxon>
        <taxon>Oryzoideae</taxon>
        <taxon>Oryzeae</taxon>
        <taxon>Oryzinae</taxon>
        <taxon>Oryza</taxon>
        <taxon>Oryza sativa</taxon>
    </lineage>
</organism>
<dbReference type="SUPFAM" id="SSF56112">
    <property type="entry name" value="Protein kinase-like (PK-like)"/>
    <property type="match status" value="2"/>
</dbReference>
<evidence type="ECO:0000256" key="1">
    <source>
        <dbReference type="PROSITE-ProRule" id="PRU10141"/>
    </source>
</evidence>
<keyword evidence="1" id="KW-0547">Nucleotide-binding</keyword>
<feature type="binding site" evidence="1">
    <location>
        <position position="298"/>
    </location>
    <ligand>
        <name>ATP</name>
        <dbReference type="ChEBI" id="CHEBI:30616"/>
    </ligand>
</feature>
<evidence type="ECO:0000259" key="3">
    <source>
        <dbReference type="PROSITE" id="PS50011"/>
    </source>
</evidence>
<protein>
    <submittedName>
        <fullName evidence="4">Retrotransposon protein, putative, Ty1-copia subclass</fullName>
    </submittedName>
</protein>